<dbReference type="InterPro" id="IPR009389">
    <property type="entry name" value="DUF1045"/>
</dbReference>
<evidence type="ECO:0000313" key="1">
    <source>
        <dbReference type="EMBL" id="TDQ84142.1"/>
    </source>
</evidence>
<comment type="caution">
    <text evidence="1">The sequence shown here is derived from an EMBL/GenBank/DDBJ whole genome shotgun (WGS) entry which is preliminary data.</text>
</comment>
<dbReference type="RefSeq" id="WP_133612193.1">
    <property type="nucleotide sequence ID" value="NZ_SNYW01000006.1"/>
</dbReference>
<sequence>MTARYAIYYYPRVTDPLQVVGNRWLGRDPESGVELPPPEEPVPDWRILTATPRHYGLHATLKPPFRLRPGAVEADLRDALGAFAARARAGRIDGLQLGEIGGFLALLPASLSAGVQTLAAQCVRHFDRFRAPPTSEETAKRLARPLTPRQQVLTAEWGYPYVLDEYRFHITLTEPIEDPVQRERVRRVLVEHFQPVLAQPVEIADLCLFAQVDRQAAFGLVERFRLQP</sequence>
<gene>
    <name evidence="1" type="ORF">A8950_0690</name>
</gene>
<dbReference type="AlphaFoldDB" id="A0A4R6WRC2"/>
<dbReference type="OrthoDB" id="4954742at2"/>
<evidence type="ECO:0000313" key="2">
    <source>
        <dbReference type="Proteomes" id="UP000295783"/>
    </source>
</evidence>
<organism evidence="1 2">
    <name type="scientific">Dongia mobilis</name>
    <dbReference type="NCBI Taxonomy" id="578943"/>
    <lineage>
        <taxon>Bacteria</taxon>
        <taxon>Pseudomonadati</taxon>
        <taxon>Pseudomonadota</taxon>
        <taxon>Alphaproteobacteria</taxon>
        <taxon>Rhodospirillales</taxon>
        <taxon>Dongiaceae</taxon>
        <taxon>Dongia</taxon>
    </lineage>
</organism>
<dbReference type="Proteomes" id="UP000295783">
    <property type="component" value="Unassembled WGS sequence"/>
</dbReference>
<proteinExistence type="predicted"/>
<dbReference type="Pfam" id="PF06299">
    <property type="entry name" value="DUF1045"/>
    <property type="match status" value="1"/>
</dbReference>
<dbReference type="PIRSF" id="PIRSF033328">
    <property type="entry name" value="Phest_Mll4975"/>
    <property type="match status" value="1"/>
</dbReference>
<name>A0A4R6WRC2_9PROT</name>
<dbReference type="EMBL" id="SNYW01000006">
    <property type="protein sequence ID" value="TDQ84142.1"/>
    <property type="molecule type" value="Genomic_DNA"/>
</dbReference>
<accession>A0A4R6WRC2</accession>
<reference evidence="1 2" key="1">
    <citation type="submission" date="2019-03" db="EMBL/GenBank/DDBJ databases">
        <title>Genomic Encyclopedia of Type Strains, Phase III (KMG-III): the genomes of soil and plant-associated and newly described type strains.</title>
        <authorList>
            <person name="Whitman W."/>
        </authorList>
    </citation>
    <scope>NUCLEOTIDE SEQUENCE [LARGE SCALE GENOMIC DNA]</scope>
    <source>
        <strain evidence="1 2">CGMCC 1.7660</strain>
    </source>
</reference>
<dbReference type="NCBIfam" id="TIGR03223">
    <property type="entry name" value="Phn_opern_protn"/>
    <property type="match status" value="1"/>
</dbReference>
<protein>
    <submittedName>
        <fullName evidence="1">Putative phosphonate metabolism protein</fullName>
    </submittedName>
</protein>
<keyword evidence="2" id="KW-1185">Reference proteome</keyword>